<protein>
    <submittedName>
        <fullName evidence="1">Uncharacterized protein</fullName>
    </submittedName>
</protein>
<organism evidence="1 2">
    <name type="scientific">Folsomia candida</name>
    <name type="common">Springtail</name>
    <dbReference type="NCBI Taxonomy" id="158441"/>
    <lineage>
        <taxon>Eukaryota</taxon>
        <taxon>Metazoa</taxon>
        <taxon>Ecdysozoa</taxon>
        <taxon>Arthropoda</taxon>
        <taxon>Hexapoda</taxon>
        <taxon>Collembola</taxon>
        <taxon>Entomobryomorpha</taxon>
        <taxon>Isotomoidea</taxon>
        <taxon>Isotomidae</taxon>
        <taxon>Proisotominae</taxon>
        <taxon>Folsomia</taxon>
    </lineage>
</organism>
<dbReference type="EMBL" id="LNIX01000006">
    <property type="protein sequence ID" value="OXA52927.1"/>
    <property type="molecule type" value="Genomic_DNA"/>
</dbReference>
<sequence>MTDYSQFGAVLAQLANNPAPPIPALDNIIEWDDVSGNPIFPDPQEVWRRFVPNSMRIKSFANTVVAREFIAGMENGQRQTFTVNYNGNGGTDTATERSLLGWILGGDLKMIHVQRTIRRLTVTKTLGLLIPFDNHYPLQPLRVSKEGTRIGKPINAIENNNATRYFVTLYFLDLMLEINLNAERGVMGPGSFCCREPHCVVTGPLITQCSVVQWGSSQNQRVNLRKRFTCSTTNVVYLEHCQACYDDGGWSTYVGETAAKRNAHGRFGQHDYELCNERNGKRYPNNAAVAAEINQIMQQPPAPERDPEQLMRDPYSHFNYVHQRTDRRYTFVDGGFRSSTERKATEYLFMVQCGNFTYNSATFSGSLNQLTLD</sequence>
<evidence type="ECO:0000313" key="2">
    <source>
        <dbReference type="Proteomes" id="UP000198287"/>
    </source>
</evidence>
<gene>
    <name evidence="1" type="ORF">Fcan01_12328</name>
</gene>
<keyword evidence="2" id="KW-1185">Reference proteome</keyword>
<accession>A0A226E7K1</accession>
<dbReference type="OrthoDB" id="5975021at2759"/>
<evidence type="ECO:0000313" key="1">
    <source>
        <dbReference type="EMBL" id="OXA52927.1"/>
    </source>
</evidence>
<reference evidence="1 2" key="1">
    <citation type="submission" date="2015-12" db="EMBL/GenBank/DDBJ databases">
        <title>The genome of Folsomia candida.</title>
        <authorList>
            <person name="Faddeeva A."/>
            <person name="Derks M.F."/>
            <person name="Anvar Y."/>
            <person name="Smit S."/>
            <person name="Van Straalen N."/>
            <person name="Roelofs D."/>
        </authorList>
    </citation>
    <scope>NUCLEOTIDE SEQUENCE [LARGE SCALE GENOMIC DNA]</scope>
    <source>
        <strain evidence="1 2">VU population</strain>
        <tissue evidence="1">Whole body</tissue>
    </source>
</reference>
<dbReference type="AlphaFoldDB" id="A0A226E7K1"/>
<comment type="caution">
    <text evidence="1">The sequence shown here is derived from an EMBL/GenBank/DDBJ whole genome shotgun (WGS) entry which is preliminary data.</text>
</comment>
<name>A0A226E7K1_FOLCA</name>
<proteinExistence type="predicted"/>
<dbReference type="Proteomes" id="UP000198287">
    <property type="component" value="Unassembled WGS sequence"/>
</dbReference>